<proteinExistence type="predicted"/>
<name>A0A444X050_ARAHY</name>
<evidence type="ECO:0000313" key="3">
    <source>
        <dbReference type="Proteomes" id="UP000289738"/>
    </source>
</evidence>
<sequence length="94" mass="11170">MLLRNIDQFNGLCNGTRLQVRKLENYVIECEVLTLSFTMTINKSQGQTLSHVRLYLPKPIFTHDQLYVTLSRVKSKRFKNFTYKSRKNICKFNH</sequence>
<reference evidence="2 3" key="1">
    <citation type="submission" date="2019-01" db="EMBL/GenBank/DDBJ databases">
        <title>Sequencing of cultivated peanut Arachis hypogaea provides insights into genome evolution and oil improvement.</title>
        <authorList>
            <person name="Chen X."/>
        </authorList>
    </citation>
    <scope>NUCLEOTIDE SEQUENCE [LARGE SCALE GENOMIC DNA]</scope>
    <source>
        <strain evidence="3">cv. Fuhuasheng</strain>
        <tissue evidence="2">Leaves</tissue>
    </source>
</reference>
<dbReference type="Pfam" id="PF21530">
    <property type="entry name" value="Pif1_2B_dom"/>
    <property type="match status" value="1"/>
</dbReference>
<gene>
    <name evidence="2" type="ORF">Ahy_B10g101668</name>
</gene>
<comment type="caution">
    <text evidence="2">The sequence shown here is derived from an EMBL/GenBank/DDBJ whole genome shotgun (WGS) entry which is preliminary data.</text>
</comment>
<dbReference type="SUPFAM" id="SSF52540">
    <property type="entry name" value="P-loop containing nucleoside triphosphate hydrolases"/>
    <property type="match status" value="1"/>
</dbReference>
<dbReference type="PANTHER" id="PTHR23274:SF33">
    <property type="entry name" value="ANIMAL RPA1 DOMAIN PROTEIN"/>
    <property type="match status" value="1"/>
</dbReference>
<dbReference type="AlphaFoldDB" id="A0A444X050"/>
<evidence type="ECO:0000259" key="1">
    <source>
        <dbReference type="Pfam" id="PF21530"/>
    </source>
</evidence>
<dbReference type="CDD" id="cd18809">
    <property type="entry name" value="SF1_C_RecD"/>
    <property type="match status" value="1"/>
</dbReference>
<dbReference type="InterPro" id="IPR027417">
    <property type="entry name" value="P-loop_NTPase"/>
</dbReference>
<feature type="domain" description="DNA helicase Pif1-like 2B" evidence="1">
    <location>
        <begin position="1"/>
        <end position="23"/>
    </location>
</feature>
<organism evidence="2 3">
    <name type="scientific">Arachis hypogaea</name>
    <name type="common">Peanut</name>
    <dbReference type="NCBI Taxonomy" id="3818"/>
    <lineage>
        <taxon>Eukaryota</taxon>
        <taxon>Viridiplantae</taxon>
        <taxon>Streptophyta</taxon>
        <taxon>Embryophyta</taxon>
        <taxon>Tracheophyta</taxon>
        <taxon>Spermatophyta</taxon>
        <taxon>Magnoliopsida</taxon>
        <taxon>eudicotyledons</taxon>
        <taxon>Gunneridae</taxon>
        <taxon>Pentapetalae</taxon>
        <taxon>rosids</taxon>
        <taxon>fabids</taxon>
        <taxon>Fabales</taxon>
        <taxon>Fabaceae</taxon>
        <taxon>Papilionoideae</taxon>
        <taxon>50 kb inversion clade</taxon>
        <taxon>dalbergioids sensu lato</taxon>
        <taxon>Dalbergieae</taxon>
        <taxon>Pterocarpus clade</taxon>
        <taxon>Arachis</taxon>
    </lineage>
</organism>
<protein>
    <recommendedName>
        <fullName evidence="1">DNA helicase Pif1-like 2B domain-containing protein</fullName>
    </recommendedName>
</protein>
<dbReference type="Proteomes" id="UP000289738">
    <property type="component" value="Chromosome B10"/>
</dbReference>
<dbReference type="EMBL" id="SDMP01000020">
    <property type="protein sequence ID" value="RYQ83051.1"/>
    <property type="molecule type" value="Genomic_DNA"/>
</dbReference>
<dbReference type="GO" id="GO:0005657">
    <property type="term" value="C:replication fork"/>
    <property type="evidence" value="ECO:0007669"/>
    <property type="project" value="TreeGrafter"/>
</dbReference>
<evidence type="ECO:0000313" key="2">
    <source>
        <dbReference type="EMBL" id="RYQ83051.1"/>
    </source>
</evidence>
<accession>A0A444X050</accession>
<dbReference type="PANTHER" id="PTHR23274">
    <property type="entry name" value="DNA HELICASE-RELATED"/>
    <property type="match status" value="1"/>
</dbReference>
<keyword evidence="3" id="KW-1185">Reference proteome</keyword>
<dbReference type="GO" id="GO:0006260">
    <property type="term" value="P:DNA replication"/>
    <property type="evidence" value="ECO:0007669"/>
    <property type="project" value="TreeGrafter"/>
</dbReference>
<dbReference type="InterPro" id="IPR049163">
    <property type="entry name" value="Pif1-like_2B_dom"/>
</dbReference>
<dbReference type="Gene3D" id="3.40.50.300">
    <property type="entry name" value="P-loop containing nucleotide triphosphate hydrolases"/>
    <property type="match status" value="1"/>
</dbReference>